<dbReference type="NCBIfam" id="NF047446">
    <property type="entry name" value="barrel_OmpL47"/>
    <property type="match status" value="1"/>
</dbReference>
<comment type="caution">
    <text evidence="3">The sequence shown here is derived from an EMBL/GenBank/DDBJ whole genome shotgun (WGS) entry which is preliminary data.</text>
</comment>
<dbReference type="Gene3D" id="2.60.40.10">
    <property type="entry name" value="Immunoglobulins"/>
    <property type="match status" value="1"/>
</dbReference>
<name>A0ABN2L904_9MICO</name>
<organism evidence="3 4">
    <name type="scientific">Nostocoides veronense</name>
    <dbReference type="NCBI Taxonomy" id="330836"/>
    <lineage>
        <taxon>Bacteria</taxon>
        <taxon>Bacillati</taxon>
        <taxon>Actinomycetota</taxon>
        <taxon>Actinomycetes</taxon>
        <taxon>Micrococcales</taxon>
        <taxon>Intrasporangiaceae</taxon>
        <taxon>Nostocoides</taxon>
    </lineage>
</organism>
<dbReference type="Pfam" id="PF13290">
    <property type="entry name" value="CHB_HEX_C_1"/>
    <property type="match status" value="1"/>
</dbReference>
<evidence type="ECO:0000313" key="4">
    <source>
        <dbReference type="Proteomes" id="UP001499938"/>
    </source>
</evidence>
<dbReference type="EMBL" id="BAAAPO010000001">
    <property type="protein sequence ID" value="GAA1779504.1"/>
    <property type="molecule type" value="Genomic_DNA"/>
</dbReference>
<proteinExistence type="predicted"/>
<dbReference type="InterPro" id="IPR013783">
    <property type="entry name" value="Ig-like_fold"/>
</dbReference>
<protein>
    <recommendedName>
        <fullName evidence="2">GH29D-like beta-sandwich domain-containing protein</fullName>
    </recommendedName>
</protein>
<dbReference type="InterPro" id="IPR059177">
    <property type="entry name" value="GH29D-like_dom"/>
</dbReference>
<feature type="region of interest" description="Disordered" evidence="1">
    <location>
        <begin position="182"/>
        <end position="207"/>
    </location>
</feature>
<reference evidence="3 4" key="1">
    <citation type="journal article" date="2019" name="Int. J. Syst. Evol. Microbiol.">
        <title>The Global Catalogue of Microorganisms (GCM) 10K type strain sequencing project: providing services to taxonomists for standard genome sequencing and annotation.</title>
        <authorList>
            <consortium name="The Broad Institute Genomics Platform"/>
            <consortium name="The Broad Institute Genome Sequencing Center for Infectious Disease"/>
            <person name="Wu L."/>
            <person name="Ma J."/>
        </authorList>
    </citation>
    <scope>NUCLEOTIDE SEQUENCE [LARGE SCALE GENOMIC DNA]</scope>
    <source>
        <strain evidence="3 4">JCM 15592</strain>
    </source>
</reference>
<dbReference type="Pfam" id="PF17957">
    <property type="entry name" value="Big_7"/>
    <property type="match status" value="1"/>
</dbReference>
<gene>
    <name evidence="3" type="ORF">GCM10009811_01120</name>
</gene>
<dbReference type="Proteomes" id="UP001499938">
    <property type="component" value="Unassembled WGS sequence"/>
</dbReference>
<accession>A0ABN2L904</accession>
<dbReference type="RefSeq" id="WP_344079723.1">
    <property type="nucleotide sequence ID" value="NZ_BAAAPO010000001.1"/>
</dbReference>
<evidence type="ECO:0000313" key="3">
    <source>
        <dbReference type="EMBL" id="GAA1779504.1"/>
    </source>
</evidence>
<dbReference type="InterPro" id="IPR058094">
    <property type="entry name" value="Ig-like_OmpL47-like"/>
</dbReference>
<evidence type="ECO:0000259" key="2">
    <source>
        <dbReference type="Pfam" id="PF13290"/>
    </source>
</evidence>
<sequence>MSTATCGGTACPTTWVASGQNVRLAALDSGSGVDVIRYTTDGSEPTISHGTTYDSPLSIGSSATVRYRAYDRAGNAEEVHTLELQVDTVAPSRAVITAPVAGATVTGTTAITTSVADDVGVVRVKFWIDGVQVGSRTSAPAMALGHPHRRRGFAHPPGRGARCGRQLPQIPRGHRDRDALIEAGPPAAPPRTRDPACRVSATRRVLT</sequence>
<feature type="domain" description="GH29D-like beta-sandwich" evidence="2">
    <location>
        <begin position="16"/>
        <end position="81"/>
    </location>
</feature>
<keyword evidence="4" id="KW-1185">Reference proteome</keyword>
<evidence type="ECO:0000256" key="1">
    <source>
        <dbReference type="SAM" id="MobiDB-lite"/>
    </source>
</evidence>